<proteinExistence type="predicted"/>
<protein>
    <submittedName>
        <fullName evidence="1">Uncharacterized protein</fullName>
    </submittedName>
</protein>
<evidence type="ECO:0000313" key="2">
    <source>
        <dbReference type="Proteomes" id="UP000824107"/>
    </source>
</evidence>
<gene>
    <name evidence="1" type="ORF">IAD20_04415</name>
</gene>
<evidence type="ECO:0000313" key="1">
    <source>
        <dbReference type="EMBL" id="HIU53307.1"/>
    </source>
</evidence>
<accession>A0A9D1M485</accession>
<sequence>MGNRTEIHPLGGGNKDAYDKNQIICEIDNPAASQTSEVDMPKKGVLALWLVSGGNSYKWCYIGCNAAGSGAGFIGKLYFNQKCHLRLTVGGQREDSKLQVAVWGDKSVWYDLVVATSSKDNWSADPRGSVGTITVNRSSTFNTFFDDWEANGNGGGGGYGASVWNGYGSGAVNGYGKLQYLRRKP</sequence>
<organism evidence="1 2">
    <name type="scientific">Candidatus Scatocola faecipullorum</name>
    <dbReference type="NCBI Taxonomy" id="2840917"/>
    <lineage>
        <taxon>Bacteria</taxon>
        <taxon>Pseudomonadati</taxon>
        <taxon>Pseudomonadota</taxon>
        <taxon>Alphaproteobacteria</taxon>
        <taxon>Rhodospirillales</taxon>
        <taxon>Rhodospirillaceae</taxon>
        <taxon>Rhodospirillaceae incertae sedis</taxon>
        <taxon>Candidatus Scatocola</taxon>
    </lineage>
</organism>
<comment type="caution">
    <text evidence="1">The sequence shown here is derived from an EMBL/GenBank/DDBJ whole genome shotgun (WGS) entry which is preliminary data.</text>
</comment>
<reference evidence="1" key="1">
    <citation type="submission" date="2020-10" db="EMBL/GenBank/DDBJ databases">
        <authorList>
            <person name="Gilroy R."/>
        </authorList>
    </citation>
    <scope>NUCLEOTIDE SEQUENCE</scope>
    <source>
        <strain evidence="1">ChiW3-316</strain>
    </source>
</reference>
<dbReference type="Proteomes" id="UP000824107">
    <property type="component" value="Unassembled WGS sequence"/>
</dbReference>
<reference evidence="1" key="2">
    <citation type="journal article" date="2021" name="PeerJ">
        <title>Extensive microbial diversity within the chicken gut microbiome revealed by metagenomics and culture.</title>
        <authorList>
            <person name="Gilroy R."/>
            <person name="Ravi A."/>
            <person name="Getino M."/>
            <person name="Pursley I."/>
            <person name="Horton D.L."/>
            <person name="Alikhan N.F."/>
            <person name="Baker D."/>
            <person name="Gharbi K."/>
            <person name="Hall N."/>
            <person name="Watson M."/>
            <person name="Adriaenssens E.M."/>
            <person name="Foster-Nyarko E."/>
            <person name="Jarju S."/>
            <person name="Secka A."/>
            <person name="Antonio M."/>
            <person name="Oren A."/>
            <person name="Chaudhuri R.R."/>
            <person name="La Ragione R."/>
            <person name="Hildebrand F."/>
            <person name="Pallen M.J."/>
        </authorList>
    </citation>
    <scope>NUCLEOTIDE SEQUENCE</scope>
    <source>
        <strain evidence="1">ChiW3-316</strain>
    </source>
</reference>
<dbReference type="EMBL" id="DVNC01000028">
    <property type="protein sequence ID" value="HIU53307.1"/>
    <property type="molecule type" value="Genomic_DNA"/>
</dbReference>
<name>A0A9D1M485_9PROT</name>
<dbReference type="AlphaFoldDB" id="A0A9D1M485"/>